<feature type="transmembrane region" description="Helical" evidence="1">
    <location>
        <begin position="37"/>
        <end position="55"/>
    </location>
</feature>
<evidence type="ECO:0000313" key="3">
    <source>
        <dbReference type="Proteomes" id="UP000605086"/>
    </source>
</evidence>
<dbReference type="RefSeq" id="WP_174475264.1">
    <property type="nucleotide sequence ID" value="NZ_JAGINN010000033.1"/>
</dbReference>
<name>A0ABX2KLD6_9PROT</name>
<reference evidence="2 3" key="1">
    <citation type="submission" date="2019-10" db="EMBL/GenBank/DDBJ databases">
        <title>Genome sequence of Azospirillum melinis.</title>
        <authorList>
            <person name="Ambrosini A."/>
            <person name="Sant'Anna F.H."/>
            <person name="Cassan F.D."/>
            <person name="Souza E.M."/>
            <person name="Passaglia L.M.P."/>
        </authorList>
    </citation>
    <scope>NUCLEOTIDE SEQUENCE [LARGE SCALE GENOMIC DNA]</scope>
    <source>
        <strain evidence="2 3">TMCY0552</strain>
    </source>
</reference>
<evidence type="ECO:0008006" key="4">
    <source>
        <dbReference type="Google" id="ProtNLM"/>
    </source>
</evidence>
<evidence type="ECO:0000256" key="1">
    <source>
        <dbReference type="SAM" id="Phobius"/>
    </source>
</evidence>
<proteinExistence type="predicted"/>
<evidence type="ECO:0000313" key="2">
    <source>
        <dbReference type="EMBL" id="NUB04443.1"/>
    </source>
</evidence>
<organism evidence="2 3">
    <name type="scientific">Azospirillum melinis</name>
    <dbReference type="NCBI Taxonomy" id="328839"/>
    <lineage>
        <taxon>Bacteria</taxon>
        <taxon>Pseudomonadati</taxon>
        <taxon>Pseudomonadota</taxon>
        <taxon>Alphaproteobacteria</taxon>
        <taxon>Rhodospirillales</taxon>
        <taxon>Azospirillaceae</taxon>
        <taxon>Azospirillum</taxon>
    </lineage>
</organism>
<dbReference type="EMBL" id="WHOS01000112">
    <property type="protein sequence ID" value="NUB04443.1"/>
    <property type="molecule type" value="Genomic_DNA"/>
</dbReference>
<sequence>MVFDLNAQRGAVDAGLFALLATMGEWLDLIAGPAQKLAMWLTIIVAFGRFILFVLDARARARGERAIKPE</sequence>
<keyword evidence="3" id="KW-1185">Reference proteome</keyword>
<gene>
    <name evidence="2" type="ORF">GBZ48_35190</name>
</gene>
<keyword evidence="1" id="KW-0472">Membrane</keyword>
<keyword evidence="1" id="KW-1133">Transmembrane helix</keyword>
<protein>
    <recommendedName>
        <fullName evidence="4">DUF1622 domain-containing protein</fullName>
    </recommendedName>
</protein>
<dbReference type="Proteomes" id="UP000605086">
    <property type="component" value="Unassembled WGS sequence"/>
</dbReference>
<accession>A0ABX2KLD6</accession>
<comment type="caution">
    <text evidence="2">The sequence shown here is derived from an EMBL/GenBank/DDBJ whole genome shotgun (WGS) entry which is preliminary data.</text>
</comment>
<keyword evidence="1" id="KW-0812">Transmembrane</keyword>